<gene>
    <name evidence="1" type="ORF">SJAV_26530</name>
</gene>
<dbReference type="GeneID" id="92355607"/>
<sequence>MESCNKGHDKILYDYLSAYLQKISNHSASYLHDIFKALFVKGDSESEDKSTSSLEEMYRNYDRIASIAEQSKCFIPNNVKIMNILKNLPSYILNPLNLSPIIYLSKNLNLFKTTFQPKFKDLSEIYLKDYLDSKYGNNTFNNIKYNICSKQKLDIKSFEVLVDSIRFFPQRSWISGNDISLLAHLRGALLASLEDIYLVEINNPFYSNFITLKDAEGVYAITKVFLYHLNNCLFEKVDQNFNEILKSIADVDKLTEYSNDLYNSPLIDFFTPFVFSADHEKIRFFVKNKDHIEECIKEGINKTLDEVLDKWISKDKLIEDSVSINVRIVAHEHIDDKDEKYVENAEILNNLLSVNEKGGELTHMQITFQGAETSNELCEVCKRRKAVKLNDKLKEILGNDVKLCNVCLAVRLSPFHVGRSSSLKKGDEEWNLNDIKNNGWNYFFISSGNKGRSIDDITDGSDDVIFIAMKLNLKNYKERIVELNKYYDEMKDELYNLVKDDINKYLGIVKEILLSENISKNKGFERVKNIYEKLKEKMNFDESLSKKFFDTLIMSNRKGSRIDFSVVTDFIIHEFLGSENTNITEIKKLPDIINIIKEVLRQKSNDLNNIGSIILSKINTIKNLREKLRELKEVMKSDSVGTTQESTVKTDLVRETEKVLVDIPKSLDREFSIRLHFSILGEELLAMMYYKRIKQLILINPSTFTPLVLTVIRKSDLSKFIEILKELNNVLGDEISPISNSVLIYLIKAKSYTPISIIFYILNEEIDEKGNSDSIGIVPVIVGRNNIPIGPLNVFSLKEFCEEYEKLPEDIESFSEFFETSSEDIPYPEFKNYKKFVNDNIYSYVQEYIKREKKAPFSIKYKREDKLRAYIARLLM</sequence>
<dbReference type="EMBL" id="AP031322">
    <property type="protein sequence ID" value="BFH74709.1"/>
    <property type="molecule type" value="Genomic_DNA"/>
</dbReference>
<dbReference type="AlphaFoldDB" id="A0AAT9GV92"/>
<name>A0AAT9GV92_9CREN</name>
<organism evidence="1">
    <name type="scientific">Sulfurisphaera javensis</name>
    <dbReference type="NCBI Taxonomy" id="2049879"/>
    <lineage>
        <taxon>Archaea</taxon>
        <taxon>Thermoproteota</taxon>
        <taxon>Thermoprotei</taxon>
        <taxon>Sulfolobales</taxon>
        <taxon>Sulfolobaceae</taxon>
        <taxon>Sulfurisphaera</taxon>
    </lineage>
</organism>
<dbReference type="RefSeq" id="WP_369610192.1">
    <property type="nucleotide sequence ID" value="NZ_AP031322.1"/>
</dbReference>
<protein>
    <submittedName>
        <fullName evidence="1">Uncharacterized protein</fullName>
    </submittedName>
</protein>
<dbReference type="KEGG" id="sjv:SJAV_26530"/>
<reference evidence="1" key="1">
    <citation type="submission" date="2024-03" db="EMBL/GenBank/DDBJ databases">
        <title>Complete genome sequence of Sulfurisphaera javensis strain KD-1.</title>
        <authorList>
            <person name="Sakai H."/>
            <person name="Nur N."/>
            <person name="Suwanto A."/>
            <person name="Kurosawa N."/>
        </authorList>
    </citation>
    <scope>NUCLEOTIDE SEQUENCE</scope>
    <source>
        <strain evidence="1">KD-1</strain>
    </source>
</reference>
<evidence type="ECO:0000313" key="1">
    <source>
        <dbReference type="EMBL" id="BFH74709.1"/>
    </source>
</evidence>
<accession>A0AAT9GV92</accession>
<proteinExistence type="predicted"/>